<dbReference type="OrthoDB" id="422574at2759"/>
<dbReference type="Gene3D" id="3.40.30.10">
    <property type="entry name" value="Glutaredoxin"/>
    <property type="match status" value="1"/>
</dbReference>
<comment type="catalytic activity">
    <reaction evidence="4">
        <text>RX + glutathione = an S-substituted glutathione + a halide anion + H(+)</text>
        <dbReference type="Rhea" id="RHEA:16437"/>
        <dbReference type="ChEBI" id="CHEBI:15378"/>
        <dbReference type="ChEBI" id="CHEBI:16042"/>
        <dbReference type="ChEBI" id="CHEBI:17792"/>
        <dbReference type="ChEBI" id="CHEBI:57925"/>
        <dbReference type="ChEBI" id="CHEBI:90779"/>
        <dbReference type="EC" id="2.5.1.18"/>
    </reaction>
</comment>
<evidence type="ECO:0000259" key="6">
    <source>
        <dbReference type="PROSITE" id="PS50405"/>
    </source>
</evidence>
<evidence type="ECO:0000256" key="2">
    <source>
        <dbReference type="ARBA" id="ARBA00012452"/>
    </source>
</evidence>
<dbReference type="SFLD" id="SFLDG00358">
    <property type="entry name" value="Main_(cytGST)"/>
    <property type="match status" value="1"/>
</dbReference>
<dbReference type="InterPro" id="IPR004046">
    <property type="entry name" value="GST_C"/>
</dbReference>
<dbReference type="Pfam" id="PF02798">
    <property type="entry name" value="GST_N"/>
    <property type="match status" value="1"/>
</dbReference>
<evidence type="ECO:0000313" key="8">
    <source>
        <dbReference type="Proteomes" id="UP001151287"/>
    </source>
</evidence>
<dbReference type="GO" id="GO:0043295">
    <property type="term" value="F:glutathione binding"/>
    <property type="evidence" value="ECO:0007669"/>
    <property type="project" value="TreeGrafter"/>
</dbReference>
<dbReference type="InterPro" id="IPR036282">
    <property type="entry name" value="Glutathione-S-Trfase_C_sf"/>
</dbReference>
<name>A0A9Q0C2E8_9POAL</name>
<reference evidence="7" key="1">
    <citation type="journal article" date="2022" name="Cell">
        <title>Repeat-based holocentromeres influence genome architecture and karyotype evolution.</title>
        <authorList>
            <person name="Hofstatter P.G."/>
            <person name="Thangavel G."/>
            <person name="Lux T."/>
            <person name="Neumann P."/>
            <person name="Vondrak T."/>
            <person name="Novak P."/>
            <person name="Zhang M."/>
            <person name="Costa L."/>
            <person name="Castellani M."/>
            <person name="Scott A."/>
            <person name="Toegelov H."/>
            <person name="Fuchs J."/>
            <person name="Mata-Sucre Y."/>
            <person name="Dias Y."/>
            <person name="Vanzela A.L.L."/>
            <person name="Huettel B."/>
            <person name="Almeida C.C.S."/>
            <person name="Simkova H."/>
            <person name="Souza G."/>
            <person name="Pedrosa-Harand A."/>
            <person name="Macas J."/>
            <person name="Mayer K.F.X."/>
            <person name="Houben A."/>
            <person name="Marques A."/>
        </authorList>
    </citation>
    <scope>NUCLEOTIDE SEQUENCE</scope>
    <source>
        <strain evidence="7">RhyBre1mFocal</strain>
    </source>
</reference>
<dbReference type="GO" id="GO:0009635">
    <property type="term" value="P:response to herbicide"/>
    <property type="evidence" value="ECO:0007669"/>
    <property type="project" value="UniProtKB-ARBA"/>
</dbReference>
<dbReference type="Pfam" id="PF00043">
    <property type="entry name" value="GST_C"/>
    <property type="match status" value="1"/>
</dbReference>
<dbReference type="GO" id="GO:0005737">
    <property type="term" value="C:cytoplasm"/>
    <property type="evidence" value="ECO:0007669"/>
    <property type="project" value="TreeGrafter"/>
</dbReference>
<dbReference type="Proteomes" id="UP001151287">
    <property type="component" value="Unassembled WGS sequence"/>
</dbReference>
<evidence type="ECO:0000256" key="1">
    <source>
        <dbReference type="ARBA" id="ARBA00010128"/>
    </source>
</evidence>
<dbReference type="GO" id="GO:0006749">
    <property type="term" value="P:glutathione metabolic process"/>
    <property type="evidence" value="ECO:0007669"/>
    <property type="project" value="TreeGrafter"/>
</dbReference>
<organism evidence="7 8">
    <name type="scientific">Rhynchospora breviuscula</name>
    <dbReference type="NCBI Taxonomy" id="2022672"/>
    <lineage>
        <taxon>Eukaryota</taxon>
        <taxon>Viridiplantae</taxon>
        <taxon>Streptophyta</taxon>
        <taxon>Embryophyta</taxon>
        <taxon>Tracheophyta</taxon>
        <taxon>Spermatophyta</taxon>
        <taxon>Magnoliopsida</taxon>
        <taxon>Liliopsida</taxon>
        <taxon>Poales</taxon>
        <taxon>Cyperaceae</taxon>
        <taxon>Cyperoideae</taxon>
        <taxon>Rhynchosporeae</taxon>
        <taxon>Rhynchospora</taxon>
    </lineage>
</organism>
<evidence type="ECO:0000256" key="4">
    <source>
        <dbReference type="ARBA" id="ARBA00047960"/>
    </source>
</evidence>
<evidence type="ECO:0000313" key="7">
    <source>
        <dbReference type="EMBL" id="KAJ1686001.1"/>
    </source>
</evidence>
<dbReference type="EMBL" id="JAMQYH010000005">
    <property type="protein sequence ID" value="KAJ1686001.1"/>
    <property type="molecule type" value="Genomic_DNA"/>
</dbReference>
<dbReference type="InterPro" id="IPR010987">
    <property type="entry name" value="Glutathione-S-Trfase_C-like"/>
</dbReference>
<gene>
    <name evidence="7" type="ORF">LUZ63_017391</name>
</gene>
<dbReference type="SUPFAM" id="SSF52833">
    <property type="entry name" value="Thioredoxin-like"/>
    <property type="match status" value="1"/>
</dbReference>
<dbReference type="AlphaFoldDB" id="A0A9Q0C2E8"/>
<dbReference type="FunFam" id="3.40.30.10:FF:000016">
    <property type="entry name" value="Glutathione S-transferase F2"/>
    <property type="match status" value="1"/>
</dbReference>
<evidence type="ECO:0000256" key="3">
    <source>
        <dbReference type="ARBA" id="ARBA00022679"/>
    </source>
</evidence>
<keyword evidence="3" id="KW-0808">Transferase</keyword>
<dbReference type="PANTHER" id="PTHR43900:SF49">
    <property type="entry name" value="GLUTATHIONE S-TRANSFERASE GSTF1-RELATED"/>
    <property type="match status" value="1"/>
</dbReference>
<dbReference type="PROSITE" id="PS50405">
    <property type="entry name" value="GST_CTER"/>
    <property type="match status" value="1"/>
</dbReference>
<protein>
    <recommendedName>
        <fullName evidence="2">glutathione transferase</fullName>
        <ecNumber evidence="2">2.5.1.18</ecNumber>
    </recommendedName>
</protein>
<dbReference type="InterPro" id="IPR036249">
    <property type="entry name" value="Thioredoxin-like_sf"/>
</dbReference>
<feature type="domain" description="GST N-terminal" evidence="5">
    <location>
        <begin position="2"/>
        <end position="83"/>
    </location>
</feature>
<dbReference type="Gene3D" id="1.20.1050.10">
    <property type="match status" value="1"/>
</dbReference>
<feature type="domain" description="GST C-terminal" evidence="6">
    <location>
        <begin position="91"/>
        <end position="218"/>
    </location>
</feature>
<keyword evidence="8" id="KW-1185">Reference proteome</keyword>
<evidence type="ECO:0000259" key="5">
    <source>
        <dbReference type="PROSITE" id="PS50404"/>
    </source>
</evidence>
<dbReference type="InterPro" id="IPR040079">
    <property type="entry name" value="Glutathione_S-Trfase"/>
</dbReference>
<dbReference type="EC" id="2.5.1.18" evidence="2"/>
<comment type="caution">
    <text evidence="7">The sequence shown here is derived from an EMBL/GenBank/DDBJ whole genome shotgun (WGS) entry which is preliminary data.</text>
</comment>
<proteinExistence type="inferred from homology"/>
<dbReference type="PANTHER" id="PTHR43900">
    <property type="entry name" value="GLUTATHIONE S-TRANSFERASE RHO"/>
    <property type="match status" value="1"/>
</dbReference>
<dbReference type="PROSITE" id="PS50404">
    <property type="entry name" value="GST_NTER"/>
    <property type="match status" value="1"/>
</dbReference>
<dbReference type="FunFam" id="1.20.1050.10:FF:000004">
    <property type="entry name" value="Glutathione S-transferase F2"/>
    <property type="match status" value="1"/>
</dbReference>
<dbReference type="InterPro" id="IPR004045">
    <property type="entry name" value="Glutathione_S-Trfase_N"/>
</dbReference>
<dbReference type="SUPFAM" id="SSF47616">
    <property type="entry name" value="GST C-terminal domain-like"/>
    <property type="match status" value="1"/>
</dbReference>
<sequence>MSLIKLYGMPMATCTVRVLLCLEEVGAKYELVPISMPTGEHKSPAHLARNPFGQIPALEDGDLTFFESRAIARYVLRKFKGQGPDLLKEGNLSESAMVDVWLEVEAHQYNPAISPIVYQSLILPRMYAGTPDQTIIDTNLEKLKKVLDVYEARLSKSKYLAGDFFSLADLSHFSYTKYFMATPYASVFDSYPHVKAWWEDFTSRPAFKKVAAGMAPQQ</sequence>
<dbReference type="CDD" id="cd03187">
    <property type="entry name" value="GST_C_Phi"/>
    <property type="match status" value="1"/>
</dbReference>
<dbReference type="CDD" id="cd03053">
    <property type="entry name" value="GST_N_Phi"/>
    <property type="match status" value="1"/>
</dbReference>
<dbReference type="InterPro" id="IPR034347">
    <property type="entry name" value="GST_Phi_C"/>
</dbReference>
<dbReference type="GO" id="GO:0004364">
    <property type="term" value="F:glutathione transferase activity"/>
    <property type="evidence" value="ECO:0007669"/>
    <property type="project" value="UniProtKB-EC"/>
</dbReference>
<dbReference type="SFLD" id="SFLDS00019">
    <property type="entry name" value="Glutathione_Transferase_(cytos"/>
    <property type="match status" value="1"/>
</dbReference>
<accession>A0A9Q0C2E8</accession>
<comment type="similarity">
    <text evidence="1">Belongs to the GST superfamily. Phi family.</text>
</comment>